<reference evidence="3" key="1">
    <citation type="journal article" date="2019" name="Int. J. Syst. Evol. Microbiol.">
        <title>The Global Catalogue of Microorganisms (GCM) 10K type strain sequencing project: providing services to taxonomists for standard genome sequencing and annotation.</title>
        <authorList>
            <consortium name="The Broad Institute Genomics Platform"/>
            <consortium name="The Broad Institute Genome Sequencing Center for Infectious Disease"/>
            <person name="Wu L."/>
            <person name="Ma J."/>
        </authorList>
    </citation>
    <scope>NUCLEOTIDE SEQUENCE [LARGE SCALE GENOMIC DNA]</scope>
    <source>
        <strain evidence="3">JCM 4594</strain>
    </source>
</reference>
<gene>
    <name evidence="2" type="ORF">GCM10010326_74090</name>
</gene>
<accession>A0ABQ3AX00</accession>
<protein>
    <submittedName>
        <fullName evidence="2">Uncharacterized protein</fullName>
    </submittedName>
</protein>
<name>A0ABQ3AX00_9ACTN</name>
<proteinExistence type="predicted"/>
<evidence type="ECO:0000313" key="3">
    <source>
        <dbReference type="Proteomes" id="UP000600946"/>
    </source>
</evidence>
<evidence type="ECO:0000256" key="1">
    <source>
        <dbReference type="SAM" id="MobiDB-lite"/>
    </source>
</evidence>
<dbReference type="EMBL" id="BMUU01000021">
    <property type="protein sequence ID" value="GGY68901.1"/>
    <property type="molecule type" value="Genomic_DNA"/>
</dbReference>
<sequence>MFAGSLEKSGADFEAPPDDSGAEPFFVWSPQPVTSRAPATAIAPTAAIRDFEAVVRRVVLAVMIGFLRQVVSGVAVECVRRRTHRSWAVVGHASSSVTTAV</sequence>
<comment type="caution">
    <text evidence="2">The sequence shown here is derived from an EMBL/GenBank/DDBJ whole genome shotgun (WGS) entry which is preliminary data.</text>
</comment>
<dbReference type="Proteomes" id="UP000600946">
    <property type="component" value="Unassembled WGS sequence"/>
</dbReference>
<keyword evidence="3" id="KW-1185">Reference proteome</keyword>
<feature type="region of interest" description="Disordered" evidence="1">
    <location>
        <begin position="1"/>
        <end position="23"/>
    </location>
</feature>
<evidence type="ECO:0000313" key="2">
    <source>
        <dbReference type="EMBL" id="GGY68901.1"/>
    </source>
</evidence>
<organism evidence="2 3">
    <name type="scientific">Streptomyces xanthochromogenes</name>
    <dbReference type="NCBI Taxonomy" id="67384"/>
    <lineage>
        <taxon>Bacteria</taxon>
        <taxon>Bacillati</taxon>
        <taxon>Actinomycetota</taxon>
        <taxon>Actinomycetes</taxon>
        <taxon>Kitasatosporales</taxon>
        <taxon>Streptomycetaceae</taxon>
        <taxon>Streptomyces</taxon>
    </lineage>
</organism>